<evidence type="ECO:0000256" key="1">
    <source>
        <dbReference type="ARBA" id="ARBA00004123"/>
    </source>
</evidence>
<protein>
    <recommendedName>
        <fullName evidence="7">Mediator of RNA polymerase II transcription subunit 31</fullName>
    </recommendedName>
</protein>
<keyword evidence="6 7" id="KW-0539">Nucleus</keyword>
<evidence type="ECO:0000256" key="7">
    <source>
        <dbReference type="RuleBase" id="RU364129"/>
    </source>
</evidence>
<evidence type="ECO:0000313" key="8">
    <source>
        <dbReference type="EMBL" id="TNJ29814.1"/>
    </source>
</evidence>
<name>A0A4Z1SVL2_GIAMU</name>
<comment type="subcellular location">
    <subcellularLocation>
        <location evidence="1 7">Nucleus</location>
    </subcellularLocation>
</comment>
<dbReference type="VEuPathDB" id="GiardiaDB:GMRT_15489"/>
<organism evidence="8 9">
    <name type="scientific">Giardia muris</name>
    <dbReference type="NCBI Taxonomy" id="5742"/>
    <lineage>
        <taxon>Eukaryota</taxon>
        <taxon>Metamonada</taxon>
        <taxon>Diplomonadida</taxon>
        <taxon>Hexamitidae</taxon>
        <taxon>Giardiinae</taxon>
        <taxon>Giardia</taxon>
    </lineage>
</organism>
<sequence length="107" mass="13023">MTEESRERLALDLEFVNLLAIPEYVQALADAEYFKDERFLTYLQYLQYFRHLPYVRLLRYPRSLFMLEHLLDPAFRATLNEPVTELSNHSRLDFYRIQFMLDTIQPE</sequence>
<keyword evidence="9" id="KW-1185">Reference proteome</keyword>
<comment type="function">
    <text evidence="7">Component of the Mediator complex, a coactivator involved in the regulated transcription of nearly all RNA polymerase II-dependent genes. Mediator functions as a bridge to convey information from gene-specific regulatory proteins to the basal RNA polymerase II transcription machinery. Mediator is recruited to promoters by direct interactions with regulatory proteins and serves as a scaffold for the assembly of a functional preinitiation complex with RNA polymerase II and the general transcription factors.</text>
</comment>
<dbReference type="GO" id="GO:0016592">
    <property type="term" value="C:mediator complex"/>
    <property type="evidence" value="ECO:0007669"/>
    <property type="project" value="InterPro"/>
</dbReference>
<gene>
    <name evidence="8" type="ORF">GMRT_15489</name>
</gene>
<evidence type="ECO:0000256" key="2">
    <source>
        <dbReference type="ARBA" id="ARBA00006378"/>
    </source>
</evidence>
<evidence type="ECO:0000256" key="4">
    <source>
        <dbReference type="ARBA" id="ARBA00023159"/>
    </source>
</evidence>
<evidence type="ECO:0000256" key="6">
    <source>
        <dbReference type="ARBA" id="ARBA00023242"/>
    </source>
</evidence>
<keyword evidence="3 7" id="KW-0805">Transcription regulation</keyword>
<dbReference type="Gene3D" id="1.10.10.1340">
    <property type="entry name" value="Mediator of RNA polymerase II, submodule Med31 (Soh1)"/>
    <property type="match status" value="1"/>
</dbReference>
<dbReference type="Proteomes" id="UP000315496">
    <property type="component" value="Chromosome 1"/>
</dbReference>
<evidence type="ECO:0000256" key="3">
    <source>
        <dbReference type="ARBA" id="ARBA00023015"/>
    </source>
</evidence>
<accession>A0A4Z1SVL2</accession>
<evidence type="ECO:0000313" key="9">
    <source>
        <dbReference type="Proteomes" id="UP000315496"/>
    </source>
</evidence>
<dbReference type="AlphaFoldDB" id="A0A4Z1SVL2"/>
<proteinExistence type="inferred from homology"/>
<dbReference type="GO" id="GO:0006355">
    <property type="term" value="P:regulation of DNA-templated transcription"/>
    <property type="evidence" value="ECO:0007669"/>
    <property type="project" value="InterPro"/>
</dbReference>
<dbReference type="GO" id="GO:0003712">
    <property type="term" value="F:transcription coregulator activity"/>
    <property type="evidence" value="ECO:0007669"/>
    <property type="project" value="InterPro"/>
</dbReference>
<dbReference type="EMBL" id="VDLU01000001">
    <property type="protein sequence ID" value="TNJ29814.1"/>
    <property type="molecule type" value="Genomic_DNA"/>
</dbReference>
<keyword evidence="4 7" id="KW-0010">Activator</keyword>
<comment type="caution">
    <text evidence="8">The sequence shown here is derived from an EMBL/GenBank/DDBJ whole genome shotgun (WGS) entry which is preliminary data.</text>
</comment>
<dbReference type="OrthoDB" id="10257739at2759"/>
<reference evidence="8 9" key="1">
    <citation type="submission" date="2019-05" db="EMBL/GenBank/DDBJ databases">
        <title>The compact genome of Giardia muris reveals important steps in the evolution of intestinal protozoan parasites.</title>
        <authorList>
            <person name="Xu F."/>
            <person name="Jimenez-Gonzalez A."/>
            <person name="Einarsson E."/>
            <person name="Astvaldsson A."/>
            <person name="Peirasmaki D."/>
            <person name="Eckmann L."/>
            <person name="Andersson J.O."/>
            <person name="Svard S.G."/>
            <person name="Jerlstrom-Hultqvist J."/>
        </authorList>
    </citation>
    <scope>NUCLEOTIDE SEQUENCE [LARGE SCALE GENOMIC DNA]</scope>
    <source>
        <strain evidence="8 9">Roberts-Thomson</strain>
    </source>
</reference>
<dbReference type="PANTHER" id="PTHR13186">
    <property type="entry name" value="MEDIATOR OF RNA POLYMERASE II TRANSCRIPTION SUBUNIT 31"/>
    <property type="match status" value="1"/>
</dbReference>
<dbReference type="Pfam" id="PF05669">
    <property type="entry name" value="Med31"/>
    <property type="match status" value="1"/>
</dbReference>
<dbReference type="InterPro" id="IPR038089">
    <property type="entry name" value="Med31_sf"/>
</dbReference>
<keyword evidence="5 7" id="KW-0804">Transcription</keyword>
<comment type="subunit">
    <text evidence="7">Component of the Mediator complex.</text>
</comment>
<evidence type="ECO:0000256" key="5">
    <source>
        <dbReference type="ARBA" id="ARBA00023163"/>
    </source>
</evidence>
<dbReference type="InterPro" id="IPR008831">
    <property type="entry name" value="Mediator_Med31"/>
</dbReference>
<comment type="similarity">
    <text evidence="2 7">Belongs to the Mediator complex subunit 31 family.</text>
</comment>